<evidence type="ECO:0000313" key="13">
    <source>
        <dbReference type="Proteomes" id="UP001139006"/>
    </source>
</evidence>
<dbReference type="PROSITE" id="PS51671">
    <property type="entry name" value="ACT"/>
    <property type="match status" value="1"/>
</dbReference>
<dbReference type="Proteomes" id="UP001139006">
    <property type="component" value="Unassembled WGS sequence"/>
</dbReference>
<dbReference type="SUPFAM" id="SSF55021">
    <property type="entry name" value="ACT-like"/>
    <property type="match status" value="1"/>
</dbReference>
<dbReference type="PANTHER" id="PTHR21363:SF0">
    <property type="entry name" value="PREPHENATE DEHYDROGENASE [NADP(+)]"/>
    <property type="match status" value="1"/>
</dbReference>
<evidence type="ECO:0000256" key="1">
    <source>
        <dbReference type="ARBA" id="ARBA00005067"/>
    </source>
</evidence>
<gene>
    <name evidence="12" type="ORF">LB941_03865</name>
</gene>
<dbReference type="GO" id="GO:0006571">
    <property type="term" value="P:tyrosine biosynthetic process"/>
    <property type="evidence" value="ECO:0007669"/>
    <property type="project" value="UniProtKB-KW"/>
</dbReference>
<sequence length="364" mass="40119">MADIFIRGLGLIGSSLVRAIKQKNEKLTICASDSNLSNLDYAKKRHLIDETCDDLQKATQADIIILATPITQIIEDIKSLARLPLKPGVIITDVGSTKQTVIQTAELLTEQGISFVGGHPMAGSHKTGVQAGRADLFENAFYFQITTENNEEAVVKIRDLLSETKAKWLRVTAKQHDKIVAQLSHVPHVIASALVNQTSEAFKDEPLGMRLAAGGFKSITRIASADPEMWTAILLNNTNLITKQLNEYIEALQDIVVKTKDKDVLALQTFFAQAKVKRDSLGPEKVGAVPNFYDLFINIPDQTGSLAKVTALLTTAEINIVNIHILEIREEVDGILQLTFSSDKDYKKAKATLLPYFQVINRDN</sequence>
<dbReference type="InterPro" id="IPR045865">
    <property type="entry name" value="ACT-like_dom_sf"/>
</dbReference>
<dbReference type="SUPFAM" id="SSF51735">
    <property type="entry name" value="NAD(P)-binding Rossmann-fold domains"/>
    <property type="match status" value="1"/>
</dbReference>
<keyword evidence="6 12" id="KW-0560">Oxidoreductase</keyword>
<evidence type="ECO:0000256" key="3">
    <source>
        <dbReference type="ARBA" id="ARBA00012068"/>
    </source>
</evidence>
<comment type="similarity">
    <text evidence="2">Belongs to the prephenate/arogenate dehydrogenase family.</text>
</comment>
<evidence type="ECO:0000259" key="10">
    <source>
        <dbReference type="PROSITE" id="PS51176"/>
    </source>
</evidence>
<dbReference type="InterPro" id="IPR050812">
    <property type="entry name" value="Preph/Arog_dehydrog"/>
</dbReference>
<dbReference type="GO" id="GO:0008977">
    <property type="term" value="F:prephenate dehydrogenase (NAD+) activity"/>
    <property type="evidence" value="ECO:0007669"/>
    <property type="project" value="UniProtKB-EC"/>
</dbReference>
<keyword evidence="7" id="KW-0520">NAD</keyword>
<dbReference type="InterPro" id="IPR008927">
    <property type="entry name" value="6-PGluconate_DH-like_C_sf"/>
</dbReference>
<dbReference type="NCBIfam" id="NF005107">
    <property type="entry name" value="PRK06545.1-5"/>
    <property type="match status" value="1"/>
</dbReference>
<proteinExistence type="inferred from homology"/>
<keyword evidence="8" id="KW-0057">Aromatic amino acid biosynthesis</keyword>
<evidence type="ECO:0000256" key="4">
    <source>
        <dbReference type="ARBA" id="ARBA00016891"/>
    </source>
</evidence>
<comment type="catalytic activity">
    <reaction evidence="9">
        <text>prephenate + NAD(+) = 3-(4-hydroxyphenyl)pyruvate + CO2 + NADH</text>
        <dbReference type="Rhea" id="RHEA:13869"/>
        <dbReference type="ChEBI" id="CHEBI:16526"/>
        <dbReference type="ChEBI" id="CHEBI:29934"/>
        <dbReference type="ChEBI" id="CHEBI:36242"/>
        <dbReference type="ChEBI" id="CHEBI:57540"/>
        <dbReference type="ChEBI" id="CHEBI:57945"/>
        <dbReference type="EC" id="1.3.1.12"/>
    </reaction>
</comment>
<keyword evidence="8" id="KW-0028">Amino-acid biosynthesis</keyword>
<name>A0A9X2FLC9_9LACO</name>
<dbReference type="Gene3D" id="3.40.50.720">
    <property type="entry name" value="NAD(P)-binding Rossmann-like Domain"/>
    <property type="match status" value="1"/>
</dbReference>
<accession>A0A9X2FLC9</accession>
<feature type="domain" description="Prephenate/arogenate dehydrogenase" evidence="10">
    <location>
        <begin position="2"/>
        <end position="289"/>
    </location>
</feature>
<dbReference type="PANTHER" id="PTHR21363">
    <property type="entry name" value="PREPHENATE DEHYDROGENASE"/>
    <property type="match status" value="1"/>
</dbReference>
<dbReference type="Gene3D" id="1.10.3660.10">
    <property type="entry name" value="6-phosphogluconate dehydrogenase C-terminal like domain"/>
    <property type="match status" value="1"/>
</dbReference>
<dbReference type="FunFam" id="3.40.50.720:FF:000208">
    <property type="entry name" value="Prephenate dehydrogenase"/>
    <property type="match status" value="1"/>
</dbReference>
<dbReference type="AlphaFoldDB" id="A0A9X2FLC9"/>
<dbReference type="InterPro" id="IPR003099">
    <property type="entry name" value="Prephen_DH"/>
</dbReference>
<dbReference type="Pfam" id="PF20463">
    <property type="entry name" value="PDH_C"/>
    <property type="match status" value="1"/>
</dbReference>
<evidence type="ECO:0000256" key="5">
    <source>
        <dbReference type="ARBA" id="ARBA00022498"/>
    </source>
</evidence>
<evidence type="ECO:0000256" key="9">
    <source>
        <dbReference type="ARBA" id="ARBA00049260"/>
    </source>
</evidence>
<dbReference type="InterPro" id="IPR002912">
    <property type="entry name" value="ACT_dom"/>
</dbReference>
<dbReference type="InterPro" id="IPR046826">
    <property type="entry name" value="PDH_N"/>
</dbReference>
<protein>
    <recommendedName>
        <fullName evidence="4">Prephenate dehydrogenase</fullName>
        <ecNumber evidence="3">1.3.1.12</ecNumber>
    </recommendedName>
</protein>
<dbReference type="GO" id="GO:0070403">
    <property type="term" value="F:NAD+ binding"/>
    <property type="evidence" value="ECO:0007669"/>
    <property type="project" value="InterPro"/>
</dbReference>
<keyword evidence="5" id="KW-0827">Tyrosine biosynthesis</keyword>
<evidence type="ECO:0000256" key="2">
    <source>
        <dbReference type="ARBA" id="ARBA00007964"/>
    </source>
</evidence>
<comment type="pathway">
    <text evidence="1">Amino-acid biosynthesis; L-tyrosine biosynthesis; (4-hydroxyphenyl)pyruvate from prephenate (NAD(+) route): step 1/1.</text>
</comment>
<dbReference type="PROSITE" id="PS51176">
    <property type="entry name" value="PDH_ADH"/>
    <property type="match status" value="1"/>
</dbReference>
<dbReference type="GO" id="GO:0004665">
    <property type="term" value="F:prephenate dehydrogenase (NADP+) activity"/>
    <property type="evidence" value="ECO:0007669"/>
    <property type="project" value="InterPro"/>
</dbReference>
<reference evidence="12 13" key="1">
    <citation type="journal article" date="2023" name="Int. J. Syst. Evol. Microbiol.">
        <title>Ligilactobacillus ubinensis sp. nov., a novel species isolated from the wild ferment of a durian fruit (Durio zibethinus).</title>
        <authorList>
            <person name="Heng Y.C."/>
            <person name="Menon N."/>
            <person name="Chen B."/>
            <person name="Loo B.Z.L."/>
            <person name="Wong G.W.J."/>
            <person name="Lim A.C.H."/>
            <person name="Silvaraju S."/>
            <person name="Kittelmann S."/>
        </authorList>
    </citation>
    <scope>NUCLEOTIDE SEQUENCE [LARGE SCALE GENOMIC DNA]</scope>
    <source>
        <strain evidence="12 13">WILCCON 0076</strain>
    </source>
</reference>
<feature type="domain" description="ACT" evidence="11">
    <location>
        <begin position="294"/>
        <end position="364"/>
    </location>
</feature>
<evidence type="ECO:0000313" key="12">
    <source>
        <dbReference type="EMBL" id="MCP0886473.1"/>
    </source>
</evidence>
<dbReference type="InterPro" id="IPR046825">
    <property type="entry name" value="PDH_C"/>
</dbReference>
<evidence type="ECO:0000256" key="6">
    <source>
        <dbReference type="ARBA" id="ARBA00023002"/>
    </source>
</evidence>
<evidence type="ECO:0000259" key="11">
    <source>
        <dbReference type="PROSITE" id="PS51671"/>
    </source>
</evidence>
<dbReference type="Pfam" id="PF02153">
    <property type="entry name" value="PDH_N"/>
    <property type="match status" value="1"/>
</dbReference>
<evidence type="ECO:0000256" key="7">
    <source>
        <dbReference type="ARBA" id="ARBA00023027"/>
    </source>
</evidence>
<dbReference type="EMBL" id="JAIULA010000005">
    <property type="protein sequence ID" value="MCP0886473.1"/>
    <property type="molecule type" value="Genomic_DNA"/>
</dbReference>
<evidence type="ECO:0000256" key="8">
    <source>
        <dbReference type="ARBA" id="ARBA00023141"/>
    </source>
</evidence>
<organism evidence="12 13">
    <name type="scientific">Ligilactobacillus ubinensis</name>
    <dbReference type="NCBI Taxonomy" id="2876789"/>
    <lineage>
        <taxon>Bacteria</taxon>
        <taxon>Bacillati</taxon>
        <taxon>Bacillota</taxon>
        <taxon>Bacilli</taxon>
        <taxon>Lactobacillales</taxon>
        <taxon>Lactobacillaceae</taxon>
        <taxon>Ligilactobacillus</taxon>
    </lineage>
</organism>
<keyword evidence="13" id="KW-1185">Reference proteome</keyword>
<dbReference type="SUPFAM" id="SSF48179">
    <property type="entry name" value="6-phosphogluconate dehydrogenase C-terminal domain-like"/>
    <property type="match status" value="1"/>
</dbReference>
<dbReference type="EC" id="1.3.1.12" evidence="3"/>
<comment type="caution">
    <text evidence="12">The sequence shown here is derived from an EMBL/GenBank/DDBJ whole genome shotgun (WGS) entry which is preliminary data.</text>
</comment>
<dbReference type="RefSeq" id="WP_253359625.1">
    <property type="nucleotide sequence ID" value="NZ_JAIULA010000005.1"/>
</dbReference>
<dbReference type="InterPro" id="IPR036291">
    <property type="entry name" value="NAD(P)-bd_dom_sf"/>
</dbReference>